<evidence type="ECO:0000313" key="2">
    <source>
        <dbReference type="Proteomes" id="UP000274556"/>
    </source>
</evidence>
<dbReference type="EMBL" id="RBXL01000001">
    <property type="protein sequence ID" value="RKT42780.1"/>
    <property type="molecule type" value="Genomic_DNA"/>
</dbReference>
<comment type="caution">
    <text evidence="1">The sequence shown here is derived from an EMBL/GenBank/DDBJ whole genome shotgun (WGS) entry which is preliminary data.</text>
</comment>
<protein>
    <submittedName>
        <fullName evidence="1">Uncharacterized protein</fullName>
    </submittedName>
</protein>
<accession>A0A495V274</accession>
<keyword evidence="2" id="KW-1185">Reference proteome</keyword>
<dbReference type="Proteomes" id="UP000274556">
    <property type="component" value="Unassembled WGS sequence"/>
</dbReference>
<reference evidence="1 2" key="1">
    <citation type="submission" date="2018-10" db="EMBL/GenBank/DDBJ databases">
        <title>Genomic Encyclopedia of Archaeal and Bacterial Type Strains, Phase II (KMG-II): from individual species to whole genera.</title>
        <authorList>
            <person name="Goeker M."/>
        </authorList>
    </citation>
    <scope>NUCLEOTIDE SEQUENCE [LARGE SCALE GENOMIC DNA]</scope>
    <source>
        <strain evidence="1 2">DSM 235</strain>
    </source>
</reference>
<evidence type="ECO:0000313" key="1">
    <source>
        <dbReference type="EMBL" id="RKT42780.1"/>
    </source>
</evidence>
<organism evidence="1 2">
    <name type="scientific">Thiocapsa rosea</name>
    <dbReference type="NCBI Taxonomy" id="69360"/>
    <lineage>
        <taxon>Bacteria</taxon>
        <taxon>Pseudomonadati</taxon>
        <taxon>Pseudomonadota</taxon>
        <taxon>Gammaproteobacteria</taxon>
        <taxon>Chromatiales</taxon>
        <taxon>Chromatiaceae</taxon>
        <taxon>Thiocapsa</taxon>
    </lineage>
</organism>
<name>A0A495V274_9GAMM</name>
<proteinExistence type="predicted"/>
<gene>
    <name evidence="1" type="ORF">BDD21_0075</name>
</gene>
<dbReference type="AlphaFoldDB" id="A0A495V274"/>
<sequence length="56" mass="6800">MGAKNREPYQQAYYPPVPTRFTRYMRTSLLWQLIRFVIINLKILKLMMKAHHVHKA</sequence>